<dbReference type="Gene3D" id="1.25.40.10">
    <property type="entry name" value="Tetratricopeptide repeat domain"/>
    <property type="match status" value="1"/>
</dbReference>
<evidence type="ECO:0000313" key="1">
    <source>
        <dbReference type="EMBL" id="TRX00784.1"/>
    </source>
</evidence>
<comment type="caution">
    <text evidence="1">The sequence shown here is derived from an EMBL/GenBank/DDBJ whole genome shotgun (WGS) entry which is preliminary data.</text>
</comment>
<dbReference type="InterPro" id="IPR011990">
    <property type="entry name" value="TPR-like_helical_dom_sf"/>
</dbReference>
<gene>
    <name evidence="1" type="ORF">EKO24_005550</name>
</gene>
<dbReference type="PANTHER" id="PTHR11102:SF160">
    <property type="entry name" value="ERAD-ASSOCIATED E3 UBIQUITIN-PROTEIN LIGASE COMPONENT HRD3"/>
    <property type="match status" value="1"/>
</dbReference>
<organism evidence="1 2">
    <name type="scientific">Candidatus Methylobacter oryzae</name>
    <dbReference type="NCBI Taxonomy" id="2497749"/>
    <lineage>
        <taxon>Bacteria</taxon>
        <taxon>Pseudomonadati</taxon>
        <taxon>Pseudomonadota</taxon>
        <taxon>Gammaproteobacteria</taxon>
        <taxon>Methylococcales</taxon>
        <taxon>Methylococcaceae</taxon>
        <taxon>Methylobacter</taxon>
    </lineage>
</organism>
<dbReference type="InterPro" id="IPR006597">
    <property type="entry name" value="Sel1-like"/>
</dbReference>
<proteinExistence type="predicted"/>
<evidence type="ECO:0000313" key="2">
    <source>
        <dbReference type="Proteomes" id="UP000733744"/>
    </source>
</evidence>
<name>A0ABY3CE56_9GAMM</name>
<sequence length="174" mass="19470">MIECRLKSPAKHIDLIFTNGFNMQYVSLQAATTLTEWSERTIRRRLADGSLRCATDNDAYYKTMICFDSIKHDICIPLKPDDIELIKSADSGDAKAQNDLALLFLEHSKLKSAVYWLELAAKQNLTDAMHLLGRCYLEGNGLPKDDSLAMMWIAKAASLGHPIALAQIQSIRPT</sequence>
<protein>
    <submittedName>
        <fullName evidence="1">Sel1 repeat family protein</fullName>
    </submittedName>
</protein>
<dbReference type="InterPro" id="IPR050767">
    <property type="entry name" value="Sel1_AlgK"/>
</dbReference>
<dbReference type="EMBL" id="RYFG02000025">
    <property type="protein sequence ID" value="TRX00784.1"/>
    <property type="molecule type" value="Genomic_DNA"/>
</dbReference>
<dbReference type="Pfam" id="PF08238">
    <property type="entry name" value="Sel1"/>
    <property type="match status" value="2"/>
</dbReference>
<keyword evidence="2" id="KW-1185">Reference proteome</keyword>
<reference evidence="1 2" key="1">
    <citation type="journal article" date="2019" name="Antonie Van Leeuwenhoek">
        <title>Description of 'Ca. Methylobacter oryzae' KRF1, a novel species from the environmentally important Methylobacter clade 2.</title>
        <authorList>
            <person name="Khatri K."/>
            <person name="Mohite J.A."/>
            <person name="Pandit P.S."/>
            <person name="Bahulikar R."/>
            <person name="Rahalkar M.C."/>
        </authorList>
    </citation>
    <scope>NUCLEOTIDE SEQUENCE [LARGE SCALE GENOMIC DNA]</scope>
    <source>
        <strain evidence="1 2">KRF1</strain>
    </source>
</reference>
<dbReference type="PANTHER" id="PTHR11102">
    <property type="entry name" value="SEL-1-LIKE PROTEIN"/>
    <property type="match status" value="1"/>
</dbReference>
<dbReference type="SUPFAM" id="SSF81901">
    <property type="entry name" value="HCP-like"/>
    <property type="match status" value="1"/>
</dbReference>
<dbReference type="SMART" id="SM00671">
    <property type="entry name" value="SEL1"/>
    <property type="match status" value="2"/>
</dbReference>
<accession>A0ABY3CE56</accession>
<dbReference type="Proteomes" id="UP000733744">
    <property type="component" value="Unassembled WGS sequence"/>
</dbReference>